<reference evidence="2 3" key="1">
    <citation type="submission" date="2023-12" db="EMBL/GenBank/DDBJ databases">
        <title>Whole-genome sequencing of halo(alkali)philic microorganisms from hypersaline lakes.</title>
        <authorList>
            <person name="Sorokin D.Y."/>
            <person name="Merkel A.Y."/>
            <person name="Messina E."/>
            <person name="Yakimov M."/>
        </authorList>
    </citation>
    <scope>NUCLEOTIDE SEQUENCE [LARGE SCALE GENOMIC DNA]</scope>
    <source>
        <strain evidence="2 3">AB-CW1</strain>
    </source>
</reference>
<dbReference type="EMBL" id="JAYGII010000046">
    <property type="protein sequence ID" value="MEA5446672.1"/>
    <property type="molecule type" value="Genomic_DNA"/>
</dbReference>
<dbReference type="PROSITE" id="PS50075">
    <property type="entry name" value="CARRIER"/>
    <property type="match status" value="1"/>
</dbReference>
<sequence>MNREDLKSAVLEELSDIAPDIDTNRIDEAVHLRDEYDLDSMDAMNLLMALHKRLKINIPEQEYARMRSLGELLDYLAQQSG</sequence>
<proteinExistence type="predicted"/>
<accession>A0AAP6JH98</accession>
<comment type="caution">
    <text evidence="2">The sequence shown here is derived from an EMBL/GenBank/DDBJ whole genome shotgun (WGS) entry which is preliminary data.</text>
</comment>
<dbReference type="Pfam" id="PF00550">
    <property type="entry name" value="PP-binding"/>
    <property type="match status" value="1"/>
</dbReference>
<gene>
    <name evidence="2" type="ORF">VCB98_12670</name>
</gene>
<feature type="domain" description="Carrier" evidence="1">
    <location>
        <begin position="1"/>
        <end position="80"/>
    </location>
</feature>
<dbReference type="SUPFAM" id="SSF47336">
    <property type="entry name" value="ACP-like"/>
    <property type="match status" value="1"/>
</dbReference>
<evidence type="ECO:0000313" key="2">
    <source>
        <dbReference type="EMBL" id="MEA5446672.1"/>
    </source>
</evidence>
<dbReference type="InterPro" id="IPR009081">
    <property type="entry name" value="PP-bd_ACP"/>
</dbReference>
<evidence type="ECO:0000259" key="1">
    <source>
        <dbReference type="PROSITE" id="PS50075"/>
    </source>
</evidence>
<name>A0AAP6JH98_9GAMM</name>
<evidence type="ECO:0000313" key="3">
    <source>
        <dbReference type="Proteomes" id="UP001302316"/>
    </source>
</evidence>
<protein>
    <submittedName>
        <fullName evidence="2">Acyl carrier protein</fullName>
    </submittedName>
</protein>
<dbReference type="InterPro" id="IPR036736">
    <property type="entry name" value="ACP-like_sf"/>
</dbReference>
<dbReference type="Proteomes" id="UP001302316">
    <property type="component" value="Unassembled WGS sequence"/>
</dbReference>
<dbReference type="Gene3D" id="1.10.1200.10">
    <property type="entry name" value="ACP-like"/>
    <property type="match status" value="1"/>
</dbReference>
<organism evidence="2 3">
    <name type="scientific">Natronospira elongata</name>
    <dbReference type="NCBI Taxonomy" id="3110268"/>
    <lineage>
        <taxon>Bacteria</taxon>
        <taxon>Pseudomonadati</taxon>
        <taxon>Pseudomonadota</taxon>
        <taxon>Gammaproteobacteria</taxon>
        <taxon>Natronospirales</taxon>
        <taxon>Natronospiraceae</taxon>
        <taxon>Natronospira</taxon>
    </lineage>
</organism>
<dbReference type="AlphaFoldDB" id="A0AAP6JH98"/>
<keyword evidence="3" id="KW-1185">Reference proteome</keyword>
<dbReference type="RefSeq" id="WP_346053108.1">
    <property type="nucleotide sequence ID" value="NZ_JAYGII010000046.1"/>
</dbReference>